<dbReference type="Proteomes" id="UP000198500">
    <property type="component" value="Unassembled WGS sequence"/>
</dbReference>
<dbReference type="AlphaFoldDB" id="A0A1H2U2T9"/>
<organism evidence="1 2">
    <name type="scientific">Aidingimonas halophila</name>
    <dbReference type="NCBI Taxonomy" id="574349"/>
    <lineage>
        <taxon>Bacteria</taxon>
        <taxon>Pseudomonadati</taxon>
        <taxon>Pseudomonadota</taxon>
        <taxon>Gammaproteobacteria</taxon>
        <taxon>Oceanospirillales</taxon>
        <taxon>Halomonadaceae</taxon>
        <taxon>Aidingimonas</taxon>
    </lineage>
</organism>
<dbReference type="RefSeq" id="WP_092568160.1">
    <property type="nucleotide sequence ID" value="NZ_BMXH01000002.1"/>
</dbReference>
<dbReference type="EMBL" id="FNNI01000002">
    <property type="protein sequence ID" value="SDW50533.1"/>
    <property type="molecule type" value="Genomic_DNA"/>
</dbReference>
<keyword evidence="2" id="KW-1185">Reference proteome</keyword>
<gene>
    <name evidence="1" type="ORF">SAMN05443545_10256</name>
</gene>
<name>A0A1H2U2T9_9GAMM</name>
<evidence type="ECO:0000313" key="1">
    <source>
        <dbReference type="EMBL" id="SDW50533.1"/>
    </source>
</evidence>
<reference evidence="1 2" key="1">
    <citation type="submission" date="2016-10" db="EMBL/GenBank/DDBJ databases">
        <authorList>
            <person name="de Groot N.N."/>
        </authorList>
    </citation>
    <scope>NUCLEOTIDE SEQUENCE [LARGE SCALE GENOMIC DNA]</scope>
    <source>
        <strain evidence="1 2">DSM 19219</strain>
    </source>
</reference>
<dbReference type="OrthoDB" id="6182971at2"/>
<evidence type="ECO:0000313" key="2">
    <source>
        <dbReference type="Proteomes" id="UP000198500"/>
    </source>
</evidence>
<proteinExistence type="predicted"/>
<dbReference type="STRING" id="574349.SAMN05443545_10256"/>
<protein>
    <submittedName>
        <fullName evidence="1">Uncharacterized protein</fullName>
    </submittedName>
</protein>
<accession>A0A1H2U2T9</accession>
<sequence length="110" mass="12843">MNIGFFGQATDVFLEVEVPQKKAQLFEAEYLNITGTMPVLGTGYQYQDKKWGREVRVYFNGEAELLDEFASTDVHVEQGDRPYRSRWAYRINNSDFFWSLVRAGYRLGEN</sequence>